<comment type="caution">
    <text evidence="2">The sequence shown here is derived from an EMBL/GenBank/DDBJ whole genome shotgun (WGS) entry which is preliminary data.</text>
</comment>
<evidence type="ECO:0000313" key="3">
    <source>
        <dbReference type="Proteomes" id="UP000187166"/>
    </source>
</evidence>
<feature type="compositionally biased region" description="Basic and acidic residues" evidence="1">
    <location>
        <begin position="28"/>
        <end position="37"/>
    </location>
</feature>
<dbReference type="Proteomes" id="UP000187166">
    <property type="component" value="Unassembled WGS sequence"/>
</dbReference>
<feature type="compositionally biased region" description="Polar residues" evidence="1">
    <location>
        <begin position="40"/>
        <end position="52"/>
    </location>
</feature>
<name>A0A1U7LX86_9FIRM</name>
<keyword evidence="3" id="KW-1185">Reference proteome</keyword>
<evidence type="ECO:0008006" key="4">
    <source>
        <dbReference type="Google" id="ProtNLM"/>
    </source>
</evidence>
<feature type="region of interest" description="Disordered" evidence="1">
    <location>
        <begin position="25"/>
        <end position="54"/>
    </location>
</feature>
<organism evidence="2 3">
    <name type="scientific">Peptoniphilus porci</name>
    <dbReference type="NCBI Taxonomy" id="2652280"/>
    <lineage>
        <taxon>Bacteria</taxon>
        <taxon>Bacillati</taxon>
        <taxon>Bacillota</taxon>
        <taxon>Tissierellia</taxon>
        <taxon>Tissierellales</taxon>
        <taxon>Peptoniphilaceae</taxon>
        <taxon>Peptoniphilus</taxon>
    </lineage>
</organism>
<dbReference type="AlphaFoldDB" id="A0A1U7LX86"/>
<gene>
    <name evidence="2" type="ORF">BIV18_09875</name>
</gene>
<evidence type="ECO:0000256" key="1">
    <source>
        <dbReference type="SAM" id="MobiDB-lite"/>
    </source>
</evidence>
<protein>
    <recommendedName>
        <fullName evidence="4">ParB/Sulfiredoxin domain-containing protein</fullName>
    </recommendedName>
</protein>
<proteinExistence type="predicted"/>
<sequence>MSKKPRKMNLSGNNKANIDNLFNSILNKEPETPKEEDPTVNTVKTESSNQASPVKISLSEIQKSPKDINFFRELNDKEKTALKDNIDNTDIGLINPIILWDLKNIDKTAPIYKEIEEYNKTHKDKIILDSYLIVSGANRYDCYCELYNDYKGKDKDKESKYEKIPSKILSFDDITNLNQLKLMIVDANYHQRKSLSIELFEIVGLYQATLNNLKKNPNIDDFDITDKTAEYLGLSKTKVIEEKALYDHLSDLSKSLYKSEKFNRTFFYKLTRFQDKYQELFIKELTDFKKEQAINSKKDTYYITKFFKKYPKNYRKSKEDPSKDIENFFKTESSGNTSDEIKFTKNLSIANNEPNTILFSLPKDMEDYQEELQKLIIKHLPDIKKKVDSQKESQNNK</sequence>
<evidence type="ECO:0000313" key="2">
    <source>
        <dbReference type="EMBL" id="OLR61652.1"/>
    </source>
</evidence>
<accession>A0A1U7LX86</accession>
<dbReference type="STRING" id="1465756.BIV18_09875"/>
<dbReference type="EMBL" id="MJIH01000008">
    <property type="protein sequence ID" value="OLR61652.1"/>
    <property type="molecule type" value="Genomic_DNA"/>
</dbReference>
<reference evidence="2 3" key="1">
    <citation type="journal article" date="2016" name="Appl. Environ. Microbiol.">
        <title>Function and Phylogeny of Bacterial Butyryl Coenzyme A:Acetate Transferases and Their Diversity in the Proximal Colon of Swine.</title>
        <authorList>
            <person name="Trachsel J."/>
            <person name="Bayles D.O."/>
            <person name="Looft T."/>
            <person name="Levine U.Y."/>
            <person name="Allen H.K."/>
        </authorList>
    </citation>
    <scope>NUCLEOTIDE SEQUENCE [LARGE SCALE GENOMIC DNA]</scope>
    <source>
        <strain evidence="2 3">35-6-1</strain>
    </source>
</reference>